<dbReference type="PRINTS" id="PR00081">
    <property type="entry name" value="GDHRDH"/>
</dbReference>
<evidence type="ECO:0000259" key="2">
    <source>
        <dbReference type="SMART" id="SM00822"/>
    </source>
</evidence>
<dbReference type="InterPro" id="IPR050259">
    <property type="entry name" value="SDR"/>
</dbReference>
<dbReference type="Pfam" id="PF13561">
    <property type="entry name" value="adh_short_C2"/>
    <property type="match status" value="1"/>
</dbReference>
<dbReference type="CDD" id="cd05233">
    <property type="entry name" value="SDR_c"/>
    <property type="match status" value="1"/>
</dbReference>
<dbReference type="PANTHER" id="PTHR42879">
    <property type="entry name" value="3-OXOACYL-(ACYL-CARRIER-PROTEIN) REDUCTASE"/>
    <property type="match status" value="1"/>
</dbReference>
<dbReference type="InterPro" id="IPR036291">
    <property type="entry name" value="NAD(P)-bd_dom_sf"/>
</dbReference>
<dbReference type="InterPro" id="IPR020904">
    <property type="entry name" value="Sc_DH/Rdtase_CS"/>
</dbReference>
<evidence type="ECO:0000313" key="4">
    <source>
        <dbReference type="Proteomes" id="UP001177769"/>
    </source>
</evidence>
<dbReference type="SUPFAM" id="SSF51735">
    <property type="entry name" value="NAD(P)-binding Rossmann-fold domains"/>
    <property type="match status" value="1"/>
</dbReference>
<dbReference type="InterPro" id="IPR002347">
    <property type="entry name" value="SDR_fam"/>
</dbReference>
<dbReference type="PANTHER" id="PTHR42879:SF2">
    <property type="entry name" value="3-OXOACYL-[ACYL-CARRIER-PROTEIN] REDUCTASE FABG"/>
    <property type="match status" value="1"/>
</dbReference>
<dbReference type="AlphaFoldDB" id="A0AA95N8S2"/>
<reference evidence="3" key="1">
    <citation type="submission" date="2023-01" db="EMBL/GenBank/DDBJ databases">
        <title>Whole genome sequence of Paucibacter sp. S2-9 isolated from pond sediment.</title>
        <authorList>
            <person name="Jung J.Y."/>
        </authorList>
    </citation>
    <scope>NUCLEOTIDE SEQUENCE</scope>
    <source>
        <strain evidence="3">S2-9</strain>
    </source>
</reference>
<dbReference type="PRINTS" id="PR00080">
    <property type="entry name" value="SDRFAMILY"/>
</dbReference>
<dbReference type="InterPro" id="IPR057326">
    <property type="entry name" value="KR_dom"/>
</dbReference>
<dbReference type="SMART" id="SM00822">
    <property type="entry name" value="PKS_KR"/>
    <property type="match status" value="1"/>
</dbReference>
<dbReference type="PROSITE" id="PS00061">
    <property type="entry name" value="ADH_SHORT"/>
    <property type="match status" value="1"/>
</dbReference>
<organism evidence="3 4">
    <name type="scientific">Paucibacter sediminis</name>
    <dbReference type="NCBI Taxonomy" id="3019553"/>
    <lineage>
        <taxon>Bacteria</taxon>
        <taxon>Pseudomonadati</taxon>
        <taxon>Pseudomonadota</taxon>
        <taxon>Betaproteobacteria</taxon>
        <taxon>Burkholderiales</taxon>
        <taxon>Sphaerotilaceae</taxon>
        <taxon>Roseateles</taxon>
    </lineage>
</organism>
<feature type="domain" description="Ketoreductase" evidence="2">
    <location>
        <begin position="9"/>
        <end position="173"/>
    </location>
</feature>
<dbReference type="KEGG" id="pais:PFX98_16455"/>
<keyword evidence="4" id="KW-1185">Reference proteome</keyword>
<dbReference type="EMBL" id="CP116346">
    <property type="protein sequence ID" value="WIT10497.1"/>
    <property type="molecule type" value="Genomic_DNA"/>
</dbReference>
<evidence type="ECO:0000313" key="3">
    <source>
        <dbReference type="EMBL" id="WIT10497.1"/>
    </source>
</evidence>
<dbReference type="Proteomes" id="UP001177769">
    <property type="component" value="Chromosome"/>
</dbReference>
<sequence>MSELHDLHAVVTGGGSGIGAAVARELLLRGARVTLMGRDLARLQAQRARLAEQGPVAEQRCDVADEASVQTAFAAAVADFGAIDILVNNAGQAQTAPFVKTSLAQWQQMLQVNLTGTFLCTQQVVAGMAERGFGRIVNVASTASLKGYAYVAAYCAAKHGVLGLTRALALEMAKKGVTVNAVCPGYTETEIVEQAVANIVAKTGRSAEAARQELAAGNPQGRLVQPEEVAHTVAWLASRGASAMTGQAIAVCGGEWS</sequence>
<dbReference type="Gene3D" id="3.40.50.720">
    <property type="entry name" value="NAD(P)-binding Rossmann-like Domain"/>
    <property type="match status" value="1"/>
</dbReference>
<dbReference type="RefSeq" id="WP_285231570.1">
    <property type="nucleotide sequence ID" value="NZ_CP116346.1"/>
</dbReference>
<protein>
    <submittedName>
        <fullName evidence="3">SDR family NAD(P)-dependent oxidoreductase</fullName>
    </submittedName>
</protein>
<accession>A0AA95N8S2</accession>
<gene>
    <name evidence="3" type="ORF">PFX98_16455</name>
</gene>
<evidence type="ECO:0000256" key="1">
    <source>
        <dbReference type="ARBA" id="ARBA00006484"/>
    </source>
</evidence>
<dbReference type="FunFam" id="3.40.50.720:FF:000084">
    <property type="entry name" value="Short-chain dehydrogenase reductase"/>
    <property type="match status" value="1"/>
</dbReference>
<dbReference type="GO" id="GO:0032787">
    <property type="term" value="P:monocarboxylic acid metabolic process"/>
    <property type="evidence" value="ECO:0007669"/>
    <property type="project" value="UniProtKB-ARBA"/>
</dbReference>
<comment type="similarity">
    <text evidence="1">Belongs to the short-chain dehydrogenases/reductases (SDR) family.</text>
</comment>
<name>A0AA95N8S2_9BURK</name>
<proteinExistence type="inferred from homology"/>